<comment type="catalytic activity">
    <reaction evidence="1 7">
        <text>guanosine(46) in tRNA + S-adenosyl-L-methionine = N(7)-methylguanosine(46) in tRNA + S-adenosyl-L-homocysteine</text>
        <dbReference type="Rhea" id="RHEA:42708"/>
        <dbReference type="Rhea" id="RHEA-COMP:10188"/>
        <dbReference type="Rhea" id="RHEA-COMP:10189"/>
        <dbReference type="ChEBI" id="CHEBI:57856"/>
        <dbReference type="ChEBI" id="CHEBI:59789"/>
        <dbReference type="ChEBI" id="CHEBI:74269"/>
        <dbReference type="ChEBI" id="CHEBI:74480"/>
        <dbReference type="EC" id="2.1.1.33"/>
    </reaction>
</comment>
<dbReference type="EC" id="2.1.1.33" evidence="7"/>
<evidence type="ECO:0000256" key="1">
    <source>
        <dbReference type="ARBA" id="ARBA00000142"/>
    </source>
</evidence>
<feature type="binding site" evidence="7">
    <location>
        <position position="148"/>
    </location>
    <ligand>
        <name>S-adenosyl-L-methionine</name>
        <dbReference type="ChEBI" id="CHEBI:59789"/>
    </ligand>
</feature>
<sequence>MSGDDRPDEAGADAGGPPAPGSAFYGRRKGRPLRSEQAARFDDLMPRLRLPLEAATLDDLKALFPGAVAAVRLEIGFGGGEHLIHRALERPDLGFIGVEPFVNGMAKVLMEIGRRGIENIRLAGVDATEVLDWLPAGSLERISLLYPDPWPKKRHFKRRFVSPGNLDRFARVLVPGGLFHFASDIDTYVDWTLRLTRAHADFAWTARTAADWRQPFAGWPGTRYEAKALREGRTPAYLEFRRR</sequence>
<dbReference type="InterPro" id="IPR055361">
    <property type="entry name" value="tRNA_methyltr_TrmB_bact"/>
</dbReference>
<evidence type="ECO:0000256" key="5">
    <source>
        <dbReference type="ARBA" id="ARBA00022691"/>
    </source>
</evidence>
<feature type="region of interest" description="Disordered" evidence="8">
    <location>
        <begin position="1"/>
        <end position="31"/>
    </location>
</feature>
<evidence type="ECO:0000256" key="2">
    <source>
        <dbReference type="ARBA" id="ARBA00003015"/>
    </source>
</evidence>
<keyword evidence="3 7" id="KW-0489">Methyltransferase</keyword>
<dbReference type="EMBL" id="JADZLT010000051">
    <property type="protein sequence ID" value="MBH0238711.1"/>
    <property type="molecule type" value="Genomic_DNA"/>
</dbReference>
<dbReference type="HAMAP" id="MF_01057">
    <property type="entry name" value="tRNA_methyltr_TrmB"/>
    <property type="match status" value="1"/>
</dbReference>
<dbReference type="InterPro" id="IPR029063">
    <property type="entry name" value="SAM-dependent_MTases_sf"/>
</dbReference>
<evidence type="ECO:0000256" key="3">
    <source>
        <dbReference type="ARBA" id="ARBA00022603"/>
    </source>
</evidence>
<keyword evidence="5 7" id="KW-0949">S-adenosyl-L-methionine</keyword>
<dbReference type="PANTHER" id="PTHR23417">
    <property type="entry name" value="3-DEOXY-D-MANNO-OCTULOSONIC-ACID TRANSFERASE/TRNA GUANINE-N 7 - -METHYLTRANSFERASE"/>
    <property type="match status" value="1"/>
</dbReference>
<dbReference type="Gene3D" id="3.40.50.150">
    <property type="entry name" value="Vaccinia Virus protein VP39"/>
    <property type="match status" value="1"/>
</dbReference>
<feature type="binding site" evidence="7">
    <location>
        <position position="152"/>
    </location>
    <ligand>
        <name>substrate</name>
    </ligand>
</feature>
<comment type="pathway">
    <text evidence="7">tRNA modification; N(7)-methylguanine-tRNA biosynthesis.</text>
</comment>
<dbReference type="GO" id="GO:0008176">
    <property type="term" value="F:tRNA (guanine(46)-N7)-methyltransferase activity"/>
    <property type="evidence" value="ECO:0007669"/>
    <property type="project" value="UniProtKB-UniRule"/>
</dbReference>
<feature type="binding site" evidence="7">
    <location>
        <position position="126"/>
    </location>
    <ligand>
        <name>S-adenosyl-L-methionine</name>
        <dbReference type="ChEBI" id="CHEBI:59789"/>
    </ligand>
</feature>
<dbReference type="Pfam" id="PF02390">
    <property type="entry name" value="Methyltransf_4"/>
    <property type="match status" value="1"/>
</dbReference>
<dbReference type="PROSITE" id="PS51625">
    <property type="entry name" value="SAM_MT_TRMB"/>
    <property type="match status" value="1"/>
</dbReference>
<name>A0A931I3R6_9HYPH</name>
<protein>
    <recommendedName>
        <fullName evidence="7">tRNA (guanine-N(7)-)-methyltransferase</fullName>
        <ecNumber evidence="7">2.1.1.33</ecNumber>
    </recommendedName>
    <alternativeName>
        <fullName evidence="7">tRNA (guanine(46)-N(7))-methyltransferase</fullName>
    </alternativeName>
    <alternativeName>
        <fullName evidence="7">tRNA(m7G46)-methyltransferase</fullName>
    </alternativeName>
</protein>
<keyword evidence="6 7" id="KW-0819">tRNA processing</keyword>
<comment type="function">
    <text evidence="2 7">Catalyzes the formation of N(7)-methylguanine at position 46 (m7G46) in tRNA.</text>
</comment>
<accession>A0A931I3R6</accession>
<feature type="binding site" evidence="7">
    <location>
        <begin position="222"/>
        <end position="225"/>
    </location>
    <ligand>
        <name>substrate</name>
    </ligand>
</feature>
<comment type="similarity">
    <text evidence="7">Belongs to the class I-like SAM-binding methyltransferase superfamily. TrmB family.</text>
</comment>
<dbReference type="SUPFAM" id="SSF53335">
    <property type="entry name" value="S-adenosyl-L-methionine-dependent methyltransferases"/>
    <property type="match status" value="1"/>
</dbReference>
<dbReference type="GO" id="GO:0043527">
    <property type="term" value="C:tRNA methyltransferase complex"/>
    <property type="evidence" value="ECO:0007669"/>
    <property type="project" value="TreeGrafter"/>
</dbReference>
<gene>
    <name evidence="7 9" type="primary">trmB</name>
    <name evidence="9" type="ORF">I5731_12820</name>
</gene>
<dbReference type="RefSeq" id="WP_197311799.1">
    <property type="nucleotide sequence ID" value="NZ_JADZLT010000051.1"/>
</dbReference>
<evidence type="ECO:0000256" key="6">
    <source>
        <dbReference type="ARBA" id="ARBA00022694"/>
    </source>
</evidence>
<organism evidence="9 10">
    <name type="scientific">Methylobrevis albus</name>
    <dbReference type="NCBI Taxonomy" id="2793297"/>
    <lineage>
        <taxon>Bacteria</taxon>
        <taxon>Pseudomonadati</taxon>
        <taxon>Pseudomonadota</taxon>
        <taxon>Alphaproteobacteria</taxon>
        <taxon>Hyphomicrobiales</taxon>
        <taxon>Pleomorphomonadaceae</taxon>
        <taxon>Methylobrevis</taxon>
    </lineage>
</organism>
<evidence type="ECO:0000256" key="7">
    <source>
        <dbReference type="HAMAP-Rule" id="MF_01057"/>
    </source>
</evidence>
<dbReference type="InterPro" id="IPR003358">
    <property type="entry name" value="tRNA_(Gua-N-7)_MeTrfase_Trmb"/>
</dbReference>
<dbReference type="AlphaFoldDB" id="A0A931I3R6"/>
<dbReference type="NCBIfam" id="TIGR00091">
    <property type="entry name" value="tRNA (guanosine(46)-N7)-methyltransferase TrmB"/>
    <property type="match status" value="1"/>
</dbReference>
<dbReference type="Proteomes" id="UP000631694">
    <property type="component" value="Unassembled WGS sequence"/>
</dbReference>
<dbReference type="PANTHER" id="PTHR23417:SF14">
    <property type="entry name" value="PENTACOTRIPEPTIDE-REPEAT REGION OF PRORP DOMAIN-CONTAINING PROTEIN"/>
    <property type="match status" value="1"/>
</dbReference>
<comment type="caution">
    <text evidence="7">Lacks conserved residue(s) required for the propagation of feature annotation.</text>
</comment>
<reference evidence="9" key="1">
    <citation type="submission" date="2020-12" db="EMBL/GenBank/DDBJ databases">
        <title>Methylobrevis albus sp. nov., isolated from fresh water lack sediment.</title>
        <authorList>
            <person name="Zou Q."/>
        </authorList>
    </citation>
    <scope>NUCLEOTIDE SEQUENCE</scope>
    <source>
        <strain evidence="9">L22</strain>
    </source>
</reference>
<keyword evidence="10" id="KW-1185">Reference proteome</keyword>
<evidence type="ECO:0000313" key="9">
    <source>
        <dbReference type="EMBL" id="MBH0238711.1"/>
    </source>
</evidence>
<feature type="binding site" evidence="7">
    <location>
        <position position="184"/>
    </location>
    <ligand>
        <name>substrate</name>
    </ligand>
</feature>
<evidence type="ECO:0000256" key="8">
    <source>
        <dbReference type="SAM" id="MobiDB-lite"/>
    </source>
</evidence>
<evidence type="ECO:0000313" key="10">
    <source>
        <dbReference type="Proteomes" id="UP000631694"/>
    </source>
</evidence>
<feature type="binding site" evidence="7">
    <location>
        <position position="74"/>
    </location>
    <ligand>
        <name>S-adenosyl-L-methionine</name>
        <dbReference type="ChEBI" id="CHEBI:59789"/>
    </ligand>
</feature>
<proteinExistence type="inferred from homology"/>
<comment type="caution">
    <text evidence="9">The sequence shown here is derived from an EMBL/GenBank/DDBJ whole genome shotgun (WGS) entry which is preliminary data.</text>
</comment>
<keyword evidence="4 7" id="KW-0808">Transferase</keyword>
<feature type="binding site" evidence="7">
    <location>
        <position position="99"/>
    </location>
    <ligand>
        <name>S-adenosyl-L-methionine</name>
        <dbReference type="ChEBI" id="CHEBI:59789"/>
    </ligand>
</feature>
<evidence type="ECO:0000256" key="4">
    <source>
        <dbReference type="ARBA" id="ARBA00022679"/>
    </source>
</evidence>